<dbReference type="SUPFAM" id="SSF51182">
    <property type="entry name" value="RmlC-like cupins"/>
    <property type="match status" value="1"/>
</dbReference>
<dbReference type="InterPro" id="IPR011051">
    <property type="entry name" value="RmlC_Cupin_sf"/>
</dbReference>
<evidence type="ECO:0000313" key="1">
    <source>
        <dbReference type="EMBL" id="NHZ80479.1"/>
    </source>
</evidence>
<dbReference type="CDD" id="cd20293">
    <property type="entry name" value="cupin_HutD_N"/>
    <property type="match status" value="1"/>
</dbReference>
<comment type="caution">
    <text evidence="1">The sequence shown here is derived from an EMBL/GenBank/DDBJ whole genome shotgun (WGS) entry which is preliminary data.</text>
</comment>
<name>A0ABX0NCI1_9BURK</name>
<keyword evidence="2" id="KW-1185">Reference proteome</keyword>
<dbReference type="EMBL" id="WHJG01000013">
    <property type="protein sequence ID" value="NHZ80479.1"/>
    <property type="molecule type" value="Genomic_DNA"/>
</dbReference>
<dbReference type="InterPro" id="IPR010282">
    <property type="entry name" value="Uncharacterised_HutD/Ves"/>
</dbReference>
<dbReference type="PANTHER" id="PTHR37943">
    <property type="entry name" value="PROTEIN VES"/>
    <property type="match status" value="1"/>
</dbReference>
<dbReference type="PANTHER" id="PTHR37943:SF1">
    <property type="entry name" value="PROTEIN VES"/>
    <property type="match status" value="1"/>
</dbReference>
<reference evidence="1 2" key="1">
    <citation type="submission" date="2019-10" db="EMBL/GenBank/DDBJ databases">
        <title>Taxonomy of Antarctic Massilia spp.: description of Massilia rubra sp. nov., Massilia aquatica sp. nov., Massilia mucilaginosa sp. nov., Massilia frigida sp. nov. isolated from streams, lakes and regoliths.</title>
        <authorList>
            <person name="Holochova P."/>
            <person name="Sedlacek I."/>
            <person name="Kralova S."/>
            <person name="Maslanova I."/>
            <person name="Busse H.-J."/>
            <person name="Stankova E."/>
            <person name="Vrbovska V."/>
            <person name="Kovarovic V."/>
            <person name="Bartak M."/>
            <person name="Svec P."/>
            <person name="Pantucek R."/>
        </authorList>
    </citation>
    <scope>NUCLEOTIDE SEQUENCE [LARGE SCALE GENOMIC DNA]</scope>
    <source>
        <strain evidence="1 2">CCM 8695</strain>
    </source>
</reference>
<dbReference type="RefSeq" id="WP_167087575.1">
    <property type="nucleotide sequence ID" value="NZ_WHJG01000013.1"/>
</dbReference>
<organism evidence="1 2">
    <name type="scientific">Massilia frigida</name>
    <dbReference type="NCBI Taxonomy" id="2609281"/>
    <lineage>
        <taxon>Bacteria</taxon>
        <taxon>Pseudomonadati</taxon>
        <taxon>Pseudomonadota</taxon>
        <taxon>Betaproteobacteria</taxon>
        <taxon>Burkholderiales</taxon>
        <taxon>Oxalobacteraceae</taxon>
        <taxon>Telluria group</taxon>
        <taxon>Massilia</taxon>
    </lineage>
</organism>
<evidence type="ECO:0000313" key="2">
    <source>
        <dbReference type="Proteomes" id="UP000621455"/>
    </source>
</evidence>
<dbReference type="InterPro" id="IPR014710">
    <property type="entry name" value="RmlC-like_jellyroll"/>
</dbReference>
<proteinExistence type="predicted"/>
<dbReference type="Pfam" id="PF05962">
    <property type="entry name" value="HutD"/>
    <property type="match status" value="1"/>
</dbReference>
<dbReference type="Gene3D" id="2.60.120.10">
    <property type="entry name" value="Jelly Rolls"/>
    <property type="match status" value="1"/>
</dbReference>
<gene>
    <name evidence="1" type="ORF">F2P44_14530</name>
</gene>
<sequence length="194" mass="20782">MTILIPYASLEASPWKNGGGSTTEIAISPPLAGLDTFDWRISLATIASSGPFSVFAGIDRTLALVDGPGVTLDIDGDSRFVLGDDDPVLEFAGEAQVIATVGERPTTDFNVMTRRARCSHQLGKRSLSGTSGFATRADVTILFLAEGDSLEVSGDDERIGMVRYDAVLFEGESIWTLEAGQATIFIVDIYFHED</sequence>
<accession>A0ABX0NCI1</accession>
<dbReference type="Proteomes" id="UP000621455">
    <property type="component" value="Unassembled WGS sequence"/>
</dbReference>
<protein>
    <submittedName>
        <fullName evidence="1">HutD family protein</fullName>
    </submittedName>
</protein>